<accession>A0A6C0I9F2</accession>
<evidence type="ECO:0000313" key="2">
    <source>
        <dbReference type="EMBL" id="QHT89230.1"/>
    </source>
</evidence>
<feature type="transmembrane region" description="Helical" evidence="1">
    <location>
        <begin position="150"/>
        <end position="168"/>
    </location>
</feature>
<organism evidence="2">
    <name type="scientific">viral metagenome</name>
    <dbReference type="NCBI Taxonomy" id="1070528"/>
    <lineage>
        <taxon>unclassified sequences</taxon>
        <taxon>metagenomes</taxon>
        <taxon>organismal metagenomes</taxon>
    </lineage>
</organism>
<proteinExistence type="predicted"/>
<sequence>MSMSTYYFDDGMLYITGSLDSSFSSSTFPFDKLDVFAIIINETQLTIDVTAFDGFNNVIGIFFKVFFQYNRITNTDFKTKHLFDNNKNQIVIFHAYDFMYPATMSYLINGGNSCMLRTGENVPPDMESCPTKTLTSSRSRSNFGSGGTGIPLWLIVLVVILVIVFLLTKNKKKLSLFGKFFR</sequence>
<keyword evidence="1" id="KW-1133">Transmembrane helix</keyword>
<keyword evidence="1" id="KW-0812">Transmembrane</keyword>
<dbReference type="EMBL" id="MN740137">
    <property type="protein sequence ID" value="QHT89230.1"/>
    <property type="molecule type" value="Genomic_DNA"/>
</dbReference>
<reference evidence="2" key="1">
    <citation type="journal article" date="2020" name="Nature">
        <title>Giant virus diversity and host interactions through global metagenomics.</title>
        <authorList>
            <person name="Schulz F."/>
            <person name="Roux S."/>
            <person name="Paez-Espino D."/>
            <person name="Jungbluth S."/>
            <person name="Walsh D.A."/>
            <person name="Denef V.J."/>
            <person name="McMahon K.D."/>
            <person name="Konstantinidis K.T."/>
            <person name="Eloe-Fadrosh E.A."/>
            <person name="Kyrpides N.C."/>
            <person name="Woyke T."/>
        </authorList>
    </citation>
    <scope>NUCLEOTIDE SEQUENCE</scope>
    <source>
        <strain evidence="2">GVMAG-M-3300023184-53</strain>
    </source>
</reference>
<protein>
    <submittedName>
        <fullName evidence="2">Uncharacterized protein</fullName>
    </submittedName>
</protein>
<name>A0A6C0I9F2_9ZZZZ</name>
<evidence type="ECO:0000256" key="1">
    <source>
        <dbReference type="SAM" id="Phobius"/>
    </source>
</evidence>
<dbReference type="AlphaFoldDB" id="A0A6C0I9F2"/>
<keyword evidence="1" id="KW-0472">Membrane</keyword>